<dbReference type="GO" id="GO:0010468">
    <property type="term" value="P:regulation of gene expression"/>
    <property type="evidence" value="ECO:0007669"/>
    <property type="project" value="InterPro"/>
</dbReference>
<feature type="region of interest" description="Disordered" evidence="1">
    <location>
        <begin position="515"/>
        <end position="566"/>
    </location>
</feature>
<feature type="domain" description="HTH OST-type" evidence="2">
    <location>
        <begin position="837"/>
        <end position="911"/>
    </location>
</feature>
<dbReference type="GO" id="GO:0005777">
    <property type="term" value="C:peroxisome"/>
    <property type="evidence" value="ECO:0007669"/>
    <property type="project" value="InterPro"/>
</dbReference>
<feature type="compositionally biased region" description="Basic and acidic residues" evidence="1">
    <location>
        <begin position="631"/>
        <end position="647"/>
    </location>
</feature>
<dbReference type="InterPro" id="IPR025677">
    <property type="entry name" value="OST-HTH-assoc_dom"/>
</dbReference>
<dbReference type="InterPro" id="IPR025605">
    <property type="entry name" value="OST-HTH/LOTUS_dom"/>
</dbReference>
<organism evidence="3 4">
    <name type="scientific">Lupinus luteus</name>
    <name type="common">European yellow lupine</name>
    <dbReference type="NCBI Taxonomy" id="3873"/>
    <lineage>
        <taxon>Eukaryota</taxon>
        <taxon>Viridiplantae</taxon>
        <taxon>Streptophyta</taxon>
        <taxon>Embryophyta</taxon>
        <taxon>Tracheophyta</taxon>
        <taxon>Spermatophyta</taxon>
        <taxon>Magnoliopsida</taxon>
        <taxon>eudicotyledons</taxon>
        <taxon>Gunneridae</taxon>
        <taxon>Pentapetalae</taxon>
        <taxon>rosids</taxon>
        <taxon>fabids</taxon>
        <taxon>Fabales</taxon>
        <taxon>Fabaceae</taxon>
        <taxon>Papilionoideae</taxon>
        <taxon>50 kb inversion clade</taxon>
        <taxon>genistoids sensu lato</taxon>
        <taxon>core genistoids</taxon>
        <taxon>Genisteae</taxon>
        <taxon>Lupinus</taxon>
    </lineage>
</organism>
<dbReference type="EMBL" id="CAXHTB010000014">
    <property type="protein sequence ID" value="CAL0319669.1"/>
    <property type="molecule type" value="Genomic_DNA"/>
</dbReference>
<sequence>MRPFLSKHSIISSSSLSQSRALVLHLFHFSSSSSSPSSFSYPYPRRHDDESRNVRVSVWWDFENCNLPTGVNVCKIAPAITEAVRNKGIKGPLQITAFGDVLQLSRANQEALAYTGIQLTHIPNGGKNSADKSLLIELMHWVSQNPPPAHLFLISGDKDFAGLLHRLRMNNYNILLAITGKAPDVLCSAATIAWQWSSLIKGEDLAGKHFNHPPDGPFGSWYGNYKMPLENPFSTVEQSTSSPSVEVYESTSESKPGVIPKSVLRRVRHTLSLHPKGISISDLRAELAKCDVGVDKYLYGHKTFSRFLLSIPNVQLQSLGDGNFFVHLIRPGSPELAESAILPSTTSDVKGEEKGYVATLKSNGMVNSIARDLDEAHSLSSLDERIVDDDSKSFQRVPSPDKSSEEYVDGKVSGSPSIERHVGQPPKELQKSSLESEKVVGEADAQLSEIKPPPKNNELPETKTGSLKTSLRQSPVNDFVRSELITQKIPEKHTTLENFADGNYNTTVETIRIVNDESENFKAGDKHENPTRKEDDEVCRSPYSLPVDDSVAGKSPGESAETYNKSPTFSSWIRSWWPFSKSHFKSDDLACCQDKIVSHSEEPKLSELDKTVSRSEELKLSELDQNVSQSEEPKLSEQDETVSHSKESTLSVNHSEEPRLLKLDQTLGHSEEPELSKVNQTVSHSEMPVLFSSKSFWDDMESFVFSHRGSLLFSQSRSREDMARKLQKGGPLFLLELTEEDILKLVDLLMTEKKWLEERPSQSFPFRLTKPVQRGSPAGLSHGANGLRSLFLNRTPQHSLQKTSEHDVEKQNQSAPHTGVSKSATEKKYKERSRDDILADCQKLVKEVLREHPEGYNIGCFRKLFVHRYGYHLDVHKLGYKKLASLLQIMPGAKLESTIIFPSVPAVLDSDGEAPIPKTAVTNGIHVVSNSDSELSDSAPKDENIDSLWEELGPAIDKSNHSDLESRLSPKVEELSIPKHPNYEPVVSDDDSSESEGDNPFLTQPEEQAKLKHNEKDSSLLHFLDLYEKKEAEKLDSVEHLGNSLADLLDKSTESTRGTFSEIPSGNFKEKHRSQKSYSFVADPVLPNNKEKLIDGILNGCKESNIQN</sequence>
<feature type="compositionally biased region" description="Basic and acidic residues" evidence="1">
    <location>
        <begin position="418"/>
        <end position="441"/>
    </location>
</feature>
<accession>A0AAV1XD41</accession>
<dbReference type="Proteomes" id="UP001497480">
    <property type="component" value="Unassembled WGS sequence"/>
</dbReference>
<dbReference type="InterPro" id="IPR041966">
    <property type="entry name" value="LOTUS-like"/>
</dbReference>
<dbReference type="PANTHER" id="PTHR14379">
    <property type="entry name" value="LIMKAIN B LKAP"/>
    <property type="match status" value="1"/>
</dbReference>
<feature type="region of interest" description="Disordered" evidence="1">
    <location>
        <begin position="390"/>
        <end position="474"/>
    </location>
</feature>
<dbReference type="PROSITE" id="PS51644">
    <property type="entry name" value="HTH_OST"/>
    <property type="match status" value="2"/>
</dbReference>
<feature type="compositionally biased region" description="Basic and acidic residues" evidence="1">
    <location>
        <begin position="602"/>
        <end position="622"/>
    </location>
</feature>
<proteinExistence type="predicted"/>
<dbReference type="Gene3D" id="3.30.420.610">
    <property type="entry name" value="LOTUS domain-like"/>
    <property type="match status" value="2"/>
</dbReference>
<dbReference type="AlphaFoldDB" id="A0AAV1XD41"/>
<feature type="compositionally biased region" description="Basic and acidic residues" evidence="1">
    <location>
        <begin position="959"/>
        <end position="977"/>
    </location>
</feature>
<protein>
    <recommendedName>
        <fullName evidence="2">HTH OST-type domain-containing protein</fullName>
    </recommendedName>
</protein>
<dbReference type="CDD" id="cd10910">
    <property type="entry name" value="PIN_limkain_b1_N_like"/>
    <property type="match status" value="1"/>
</dbReference>
<feature type="region of interest" description="Disordered" evidence="1">
    <location>
        <begin position="959"/>
        <end position="1002"/>
    </location>
</feature>
<dbReference type="InterPro" id="IPR024768">
    <property type="entry name" value="Marf1"/>
</dbReference>
<evidence type="ECO:0000313" key="3">
    <source>
        <dbReference type="EMBL" id="CAL0319669.1"/>
    </source>
</evidence>
<feature type="region of interest" description="Disordered" evidence="1">
    <location>
        <begin position="798"/>
        <end position="832"/>
    </location>
</feature>
<feature type="domain" description="HTH OST-type" evidence="2">
    <location>
        <begin position="259"/>
        <end position="330"/>
    </location>
</feature>
<reference evidence="3 4" key="1">
    <citation type="submission" date="2024-03" db="EMBL/GenBank/DDBJ databases">
        <authorList>
            <person name="Martinez-Hernandez J."/>
        </authorList>
    </citation>
    <scope>NUCLEOTIDE SEQUENCE [LARGE SCALE GENOMIC DNA]</scope>
</reference>
<evidence type="ECO:0000259" key="2">
    <source>
        <dbReference type="PROSITE" id="PS51644"/>
    </source>
</evidence>
<evidence type="ECO:0000256" key="1">
    <source>
        <dbReference type="SAM" id="MobiDB-lite"/>
    </source>
</evidence>
<evidence type="ECO:0000313" key="4">
    <source>
        <dbReference type="Proteomes" id="UP001497480"/>
    </source>
</evidence>
<dbReference type="InterPro" id="IPR021139">
    <property type="entry name" value="NYN"/>
</dbReference>
<dbReference type="Pfam" id="PF12872">
    <property type="entry name" value="OST-HTH"/>
    <property type="match status" value="2"/>
</dbReference>
<dbReference type="CDD" id="cd08824">
    <property type="entry name" value="LOTUS"/>
    <property type="match status" value="1"/>
</dbReference>
<keyword evidence="4" id="KW-1185">Reference proteome</keyword>
<comment type="caution">
    <text evidence="3">The sequence shown here is derived from an EMBL/GenBank/DDBJ whole genome shotgun (WGS) entry which is preliminary data.</text>
</comment>
<feature type="compositionally biased region" description="Polar residues" evidence="1">
    <location>
        <begin position="463"/>
        <end position="474"/>
    </location>
</feature>
<feature type="compositionally biased region" description="Basic and acidic residues" evidence="1">
    <location>
        <begin position="519"/>
        <end position="539"/>
    </location>
</feature>
<gene>
    <name evidence="3" type="ORF">LLUT_LOCUS20729</name>
</gene>
<dbReference type="Pfam" id="PF01936">
    <property type="entry name" value="NYN"/>
    <property type="match status" value="1"/>
</dbReference>
<feature type="compositionally biased region" description="Acidic residues" evidence="1">
    <location>
        <begin position="987"/>
        <end position="997"/>
    </location>
</feature>
<dbReference type="Gene3D" id="3.40.50.1010">
    <property type="entry name" value="5'-nuclease"/>
    <property type="match status" value="1"/>
</dbReference>
<feature type="compositionally biased region" description="Polar residues" evidence="1">
    <location>
        <begin position="811"/>
        <end position="823"/>
    </location>
</feature>
<dbReference type="GO" id="GO:0004540">
    <property type="term" value="F:RNA nuclease activity"/>
    <property type="evidence" value="ECO:0007669"/>
    <property type="project" value="InterPro"/>
</dbReference>
<dbReference type="PANTHER" id="PTHR14379:SF6">
    <property type="entry name" value="EMB|CAB71880.1"/>
    <property type="match status" value="1"/>
</dbReference>
<name>A0AAV1XD41_LUPLU</name>
<dbReference type="Pfam" id="PF14418">
    <property type="entry name" value="OHA"/>
    <property type="match status" value="1"/>
</dbReference>
<feature type="region of interest" description="Disordered" evidence="1">
    <location>
        <begin position="602"/>
        <end position="655"/>
    </location>
</feature>